<organism evidence="1 2">
    <name type="scientific">Parafilimonas terrae</name>
    <dbReference type="NCBI Taxonomy" id="1465490"/>
    <lineage>
        <taxon>Bacteria</taxon>
        <taxon>Pseudomonadati</taxon>
        <taxon>Bacteroidota</taxon>
        <taxon>Chitinophagia</taxon>
        <taxon>Chitinophagales</taxon>
        <taxon>Chitinophagaceae</taxon>
        <taxon>Parafilimonas</taxon>
    </lineage>
</organism>
<sequence length="105" mass="12006">MGGMLHRKLEDSISSDTYFHGSLSICNAVLDTMSNKNADYKMLTIYKAINLIMLGNEIKGNKVLKKLYNSFQSDKQFGKSAREEILSYMNKSQNEIMDIFFDFGD</sequence>
<dbReference type="STRING" id="1465490.SAMN05444277_10438"/>
<dbReference type="AlphaFoldDB" id="A0A1I5UTW6"/>
<reference evidence="1 2" key="1">
    <citation type="submission" date="2016-10" db="EMBL/GenBank/DDBJ databases">
        <authorList>
            <person name="de Groot N.N."/>
        </authorList>
    </citation>
    <scope>NUCLEOTIDE SEQUENCE [LARGE SCALE GENOMIC DNA]</scope>
    <source>
        <strain evidence="1 2">DSM 28286</strain>
    </source>
</reference>
<dbReference type="Proteomes" id="UP000199031">
    <property type="component" value="Unassembled WGS sequence"/>
</dbReference>
<name>A0A1I5UTW6_9BACT</name>
<evidence type="ECO:0000313" key="2">
    <source>
        <dbReference type="Proteomes" id="UP000199031"/>
    </source>
</evidence>
<dbReference type="EMBL" id="FOXQ01000004">
    <property type="protein sequence ID" value="SFP98701.1"/>
    <property type="molecule type" value="Genomic_DNA"/>
</dbReference>
<protein>
    <submittedName>
        <fullName evidence="1">Uncharacterized protein</fullName>
    </submittedName>
</protein>
<dbReference type="RefSeq" id="WP_177191851.1">
    <property type="nucleotide sequence ID" value="NZ_FOXQ01000004.1"/>
</dbReference>
<evidence type="ECO:0000313" key="1">
    <source>
        <dbReference type="EMBL" id="SFP98701.1"/>
    </source>
</evidence>
<accession>A0A1I5UTW6</accession>
<keyword evidence="2" id="KW-1185">Reference proteome</keyword>
<gene>
    <name evidence="1" type="ORF">SAMN05444277_10438</name>
</gene>
<proteinExistence type="predicted"/>